<dbReference type="Proteomes" id="UP000535020">
    <property type="component" value="Unassembled WGS sequence"/>
</dbReference>
<dbReference type="Gene3D" id="2.130.10.10">
    <property type="entry name" value="YVTN repeat-like/Quinoprotein amine dehydrogenase"/>
    <property type="match status" value="1"/>
</dbReference>
<keyword evidence="1" id="KW-0808">Transferase</keyword>
<comment type="caution">
    <text evidence="1">The sequence shown here is derived from an EMBL/GenBank/DDBJ whole genome shotgun (WGS) entry which is preliminary data.</text>
</comment>
<dbReference type="RefSeq" id="WP_176004531.1">
    <property type="nucleotide sequence ID" value="NZ_JABWMI010000003.1"/>
</dbReference>
<dbReference type="InterPro" id="IPR011044">
    <property type="entry name" value="Quino_amine_DH_bsu"/>
</dbReference>
<dbReference type="Pfam" id="PF05096">
    <property type="entry name" value="Glu_cyclase_2"/>
    <property type="match status" value="1"/>
</dbReference>
<dbReference type="PANTHER" id="PTHR31270:SF1">
    <property type="entry name" value="GLUTAMINYL-PEPTIDE CYCLOTRANSFERASE"/>
    <property type="match status" value="1"/>
</dbReference>
<dbReference type="AlphaFoldDB" id="A0A7Y8XZP2"/>
<dbReference type="EMBL" id="JACBJI010000001">
    <property type="protein sequence ID" value="NYA69712.1"/>
    <property type="molecule type" value="Genomic_DNA"/>
</dbReference>
<sequence>MKYNVLAAMFLALAMNGCKEDDKGQKNFSFDDSKFKPTYKIGETVSLEIANPEGKTIDSIAYFANDKRIASVKGIGKTDFSLADAKLGYQQLKAIVYFDGETTGQEIKSRVEVVSSIEPKLLEYTVVRTYPHDTVSFTEGLEFYKDTLYESTGQNGKSFIRKVDLKTGKAFRQTDLERQYFGEGITVINGQLFQLTWQSNVGFIYDPGNFKRVKTFSYDKKIEGWGMTNDGLYIYQSDGTEKIWRMDPKTQKMLDFVNVYSTSGKIKSVNELEYVDGKIYGNIWQKDAIAVVDPKTGAVEAILNLVNLRKELRNPASEVLNGIAYNSNTKTFFVTGKNWDKMFEIKVK</sequence>
<organism evidence="1 2">
    <name type="scientific">Flavobacterium agri</name>
    <dbReference type="NCBI Taxonomy" id="2743471"/>
    <lineage>
        <taxon>Bacteria</taxon>
        <taxon>Pseudomonadati</taxon>
        <taxon>Bacteroidota</taxon>
        <taxon>Flavobacteriia</taxon>
        <taxon>Flavobacteriales</taxon>
        <taxon>Flavobacteriaceae</taxon>
        <taxon>Flavobacterium</taxon>
    </lineage>
</organism>
<reference evidence="1 2" key="1">
    <citation type="submission" date="2020-07" db="EMBL/GenBank/DDBJ databases">
        <authorList>
            <person name="Sun Q."/>
        </authorList>
    </citation>
    <scope>NUCLEOTIDE SEQUENCE [LARGE SCALE GENOMIC DNA]</scope>
    <source>
        <strain evidence="1 2">MAH-1</strain>
    </source>
</reference>
<dbReference type="PANTHER" id="PTHR31270">
    <property type="entry name" value="GLUTAMINYL-PEPTIDE CYCLOTRANSFERASE"/>
    <property type="match status" value="1"/>
</dbReference>
<evidence type="ECO:0000313" key="2">
    <source>
        <dbReference type="Proteomes" id="UP000535020"/>
    </source>
</evidence>
<name>A0A7Y8XZP2_9FLAO</name>
<protein>
    <submittedName>
        <fullName evidence="1">Glutaminyl-peptide cyclotransferase</fullName>
    </submittedName>
</protein>
<dbReference type="InterPro" id="IPR007788">
    <property type="entry name" value="QCT"/>
</dbReference>
<dbReference type="InterPro" id="IPR015943">
    <property type="entry name" value="WD40/YVTN_repeat-like_dom_sf"/>
</dbReference>
<dbReference type="GO" id="GO:0016603">
    <property type="term" value="F:glutaminyl-peptide cyclotransferase activity"/>
    <property type="evidence" value="ECO:0007669"/>
    <property type="project" value="InterPro"/>
</dbReference>
<dbReference type="SUPFAM" id="SSF50969">
    <property type="entry name" value="YVTN repeat-like/Quinoprotein amine dehydrogenase"/>
    <property type="match status" value="1"/>
</dbReference>
<accession>A0A7Y8XZP2</accession>
<proteinExistence type="predicted"/>
<evidence type="ECO:0000313" key="1">
    <source>
        <dbReference type="EMBL" id="NYA69712.1"/>
    </source>
</evidence>
<keyword evidence="2" id="KW-1185">Reference proteome</keyword>
<gene>
    <name evidence="1" type="ORF">HZF10_02175</name>
</gene>